<feature type="domain" description="Bacterial repeat" evidence="2">
    <location>
        <begin position="1753"/>
        <end position="1809"/>
    </location>
</feature>
<comment type="caution">
    <text evidence="3">The sequence shown here is derived from an EMBL/GenBank/DDBJ whole genome shotgun (WGS) entry which is preliminary data.</text>
</comment>
<protein>
    <recommendedName>
        <fullName evidence="2">Bacterial repeat domain-containing protein</fullName>
    </recommendedName>
</protein>
<evidence type="ECO:0000313" key="4">
    <source>
        <dbReference type="Proteomes" id="UP000712007"/>
    </source>
</evidence>
<name>A0A940IDF0_9BACT</name>
<accession>A0A940IDF0</accession>
<feature type="signal peptide" evidence="1">
    <location>
        <begin position="1"/>
        <end position="22"/>
    </location>
</feature>
<proteinExistence type="predicted"/>
<dbReference type="InterPro" id="IPR044060">
    <property type="entry name" value="Bacterial_rp_domain"/>
</dbReference>
<keyword evidence="1" id="KW-0732">Signal</keyword>
<dbReference type="Proteomes" id="UP000712007">
    <property type="component" value="Unassembled WGS sequence"/>
</dbReference>
<gene>
    <name evidence="3" type="ORF">IAC51_00855</name>
</gene>
<dbReference type="Gene3D" id="2.160.20.110">
    <property type="match status" value="4"/>
</dbReference>
<sequence>MKSKLLFAASLVLAISSLPLRAEGRICWTDESMKPDTTWFTQDKTLKEYTVSTPEQLAGLAWLVSPRDGKSSNYTFEGVTVRLGGDISLLKEISSAGGTEDTVLWQPIGDAQFKERTLESGMPFMGIFDGQNHMIDGLRTADGTTAGLFGYIKGAEIKNVRIGAKSKIVINDGETSGNSDPDTYAGAIFAYADSSTVTGCTNEAAVMCAHEGKHGNNCYAGGIGGCAVHTLIDRCENSGRVADAYRIAGVIAYAEGSYVVNCTNHGDVIQGEDDNSLSTGGIAGETSGGTSVYNCLNAGYMYITYDRRGAIIGSLGTASMSGLQGVRNNLNVGEIVGDKASRRLYTIGYMVNNSLALRNYSVKNDAADKSSAIPVAKLSADSLKSDAMLVNLNSYAGYLNRHLKEKGILLMKWELKASADYPTLSDVAADETYRMAVTYNPLATVTFDGNYSEDDRLSVYNKADAEITVTVTPPDGYTFEGIKVDGGDLQAGVSAFKQQARDMTMEVEVSAGEMNTWETMAQYALDSTDYIADEKQNAYYIYTPKGLAYVARLVNDGSMASGAEVVLYADIDLAVKNSAGETLKWIPAGTAEHPFSFTLNGNGKTISGIYVDTESDYAGLLGYAADASITDLTLDGVCAVSTTGSYAGGVAGLMSGQCVVTGCVSQASVKAASRAGGIAGKFSGNLSASSNEGTVTATEGMAGGLAAQLNAGSRIENSYNSGKIEAGAEAGGLVAETSSADADGCVIANSYNGGSVNGGSLAAGVAARAAQGDTIKNTLSYGVVKGSETTGGVVADNSGAALVRNYYLKDNLSVSVKGATPLAEADVKSSALSNEMQAFAGYMNRIDGTKFYGWKSGSDGYPDLTTSAAKKSFVVRFVMDSDHGSFTLASPDMNVLAQDSALYLVSTSSMGVSATVKIEFSSIEPEAGYVCAALTLNGEDQTKSPVEDQQYSVTIKDDAVFGVTFSQPTRWDQYAAEAEEGTDYRWTGKYDTLEIYTPLGMAFLTNEMALSFDGFEGVTVKLMNDIDLGEKNTSTDTVEWYPIGGSDNKHIFAGVFDGQGHTVKNMIMDDPDATYGGLIGYLSGTVRNVTVQGGHLNAKSMVGGVVGAAAANKNALIINCNNIGCNVSATHTAGSAGGIVGMVMKTGQVINCSSRAVTSSPKAAGGVVGNLMGDMTNCVAAGNAEDPLFGSSTGTVKRCYYIAVEGETSKPGKGTGITSEVMYSQELVTELTAYAGHLNNSETPVGAAGWIHTGTSLPLAGTAVAAKSYRVTVAEGTDDISLRLISNDADSTFYANAASPVAVVVDKDGYKLDSITVNGGSVEANNGSFLMPEADVLLSAPVLKLFDTWNDYATQAKPGEDYTVEDNVVTILTPKGLAFMSLSASRGELAGTYRLAADIDLTLTNGESVAVRWIPAGSETRPFSASFDGDGHTVDGMLINDDRGCAGLIGYAENANITGLTVGAKSTVSGSANYIAAVVGYADNCTITDCHNLADVNSTAKLYTAGIAAKIDGESIVNGCTNSGNITTTGGQAAGIVALAGSTSGDCHIFNCENSGAVVAATTTAGGIAAMLQGNRTKSDESVWGTIRNCVNRGTVTAKSMAGGIVGMMNALAVENCVNAGSVTATQGTEKTYAGAIAGMLSSTASVKKNGLRFYRNYTISGCVYNEGGIIADDVKTELSESVMQDEALAAELTSYAGYLDRTVGNVGFRGWRSADGGTPTLGTDNAVHTYSVTIDSDGLVGGTVSLPEMITVDDSAFYAAAGEDVTLTVTADEGYTLRLLMANDTEIDGGGTFFMPEEDVTITASFTKDVSSSLDEVTSNSVTLWSSHGLLNIALEAESRVQIFTVDGRCVITDNARIGDNSYPLPPSVYVVVIGGNTYKVSVI</sequence>
<evidence type="ECO:0000256" key="1">
    <source>
        <dbReference type="SAM" id="SignalP"/>
    </source>
</evidence>
<evidence type="ECO:0000313" key="3">
    <source>
        <dbReference type="EMBL" id="MBO8439183.1"/>
    </source>
</evidence>
<dbReference type="Pfam" id="PF18998">
    <property type="entry name" value="Flg_new_2"/>
    <property type="match status" value="2"/>
</dbReference>
<organism evidence="3 4">
    <name type="scientific">Candidatus Aphodosoma intestinipullorum</name>
    <dbReference type="NCBI Taxonomy" id="2840674"/>
    <lineage>
        <taxon>Bacteria</taxon>
        <taxon>Pseudomonadati</taxon>
        <taxon>Bacteroidota</taxon>
        <taxon>Bacteroidia</taxon>
        <taxon>Bacteroidales</taxon>
        <taxon>Candidatus Aphodosoma</taxon>
    </lineage>
</organism>
<dbReference type="EMBL" id="JADIMV010000019">
    <property type="protein sequence ID" value="MBO8439183.1"/>
    <property type="molecule type" value="Genomic_DNA"/>
</dbReference>
<reference evidence="3" key="1">
    <citation type="submission" date="2020-10" db="EMBL/GenBank/DDBJ databases">
        <authorList>
            <person name="Gilroy R."/>
        </authorList>
    </citation>
    <scope>NUCLEOTIDE SEQUENCE</scope>
    <source>
        <strain evidence="3">3924</strain>
    </source>
</reference>
<evidence type="ECO:0000259" key="2">
    <source>
        <dbReference type="Pfam" id="PF18998"/>
    </source>
</evidence>
<feature type="domain" description="Bacterial repeat" evidence="2">
    <location>
        <begin position="460"/>
        <end position="505"/>
    </location>
</feature>
<feature type="chain" id="PRO_5037164951" description="Bacterial repeat domain-containing protein" evidence="1">
    <location>
        <begin position="23"/>
        <end position="1885"/>
    </location>
</feature>
<reference evidence="3" key="2">
    <citation type="journal article" date="2021" name="PeerJ">
        <title>Extensive microbial diversity within the chicken gut microbiome revealed by metagenomics and culture.</title>
        <authorList>
            <person name="Gilroy R."/>
            <person name="Ravi A."/>
            <person name="Getino M."/>
            <person name="Pursley I."/>
            <person name="Horton D.L."/>
            <person name="Alikhan N.F."/>
            <person name="Baker D."/>
            <person name="Gharbi K."/>
            <person name="Hall N."/>
            <person name="Watson M."/>
            <person name="Adriaenssens E.M."/>
            <person name="Foster-Nyarko E."/>
            <person name="Jarju S."/>
            <person name="Secka A."/>
            <person name="Antonio M."/>
            <person name="Oren A."/>
            <person name="Chaudhuri R.R."/>
            <person name="La Ragione R."/>
            <person name="Hildebrand F."/>
            <person name="Pallen M.J."/>
        </authorList>
    </citation>
    <scope>NUCLEOTIDE SEQUENCE</scope>
    <source>
        <strain evidence="3">3924</strain>
    </source>
</reference>